<evidence type="ECO:0000256" key="2">
    <source>
        <dbReference type="ARBA" id="ARBA00022630"/>
    </source>
</evidence>
<dbReference type="PRINTS" id="PR00420">
    <property type="entry name" value="RNGMNOXGNASE"/>
</dbReference>
<dbReference type="GO" id="GO:0140907">
    <property type="term" value="F:flavin-dependent halogenase activity"/>
    <property type="evidence" value="ECO:0007669"/>
    <property type="project" value="UniProtKB-ARBA"/>
</dbReference>
<dbReference type="InterPro" id="IPR036188">
    <property type="entry name" value="FAD/NAD-bd_sf"/>
</dbReference>
<dbReference type="Gene3D" id="3.50.50.60">
    <property type="entry name" value="FAD/NAD(P)-binding domain"/>
    <property type="match status" value="1"/>
</dbReference>
<comment type="catalytic activity">
    <reaction evidence="5">
        <text>melleolide F + FADH2 + chloride + O2 = 6'-chloromelleolide F + FAD + 2 H2O + H(+)</text>
        <dbReference type="Rhea" id="RHEA:67160"/>
        <dbReference type="ChEBI" id="CHEBI:15377"/>
        <dbReference type="ChEBI" id="CHEBI:15378"/>
        <dbReference type="ChEBI" id="CHEBI:15379"/>
        <dbReference type="ChEBI" id="CHEBI:17996"/>
        <dbReference type="ChEBI" id="CHEBI:57692"/>
        <dbReference type="ChEBI" id="CHEBI:58307"/>
        <dbReference type="ChEBI" id="CHEBI:167712"/>
        <dbReference type="ChEBI" id="CHEBI:167713"/>
    </reaction>
    <physiologicalReaction direction="left-to-right" evidence="5">
        <dbReference type="Rhea" id="RHEA:67161"/>
    </physiologicalReaction>
</comment>
<dbReference type="InParanoid" id="A0A0D0AA01"/>
<dbReference type="HOGENOM" id="CLU_024648_4_2_1"/>
<evidence type="ECO:0000313" key="7">
    <source>
        <dbReference type="EMBL" id="KIK47015.1"/>
    </source>
</evidence>
<reference evidence="7 8" key="1">
    <citation type="submission" date="2014-04" db="EMBL/GenBank/DDBJ databases">
        <authorList>
            <consortium name="DOE Joint Genome Institute"/>
            <person name="Kuo A."/>
            <person name="Ruytinx J."/>
            <person name="Rineau F."/>
            <person name="Colpaert J."/>
            <person name="Kohler A."/>
            <person name="Nagy L.G."/>
            <person name="Floudas D."/>
            <person name="Copeland A."/>
            <person name="Barry K.W."/>
            <person name="Cichocki N."/>
            <person name="Veneault-Fourrey C."/>
            <person name="LaButti K."/>
            <person name="Lindquist E.A."/>
            <person name="Lipzen A."/>
            <person name="Lundell T."/>
            <person name="Morin E."/>
            <person name="Murat C."/>
            <person name="Sun H."/>
            <person name="Tunlid A."/>
            <person name="Henrissat B."/>
            <person name="Grigoriev I.V."/>
            <person name="Hibbett D.S."/>
            <person name="Martin F."/>
            <person name="Nordberg H.P."/>
            <person name="Cantor M.N."/>
            <person name="Hua S.X."/>
        </authorList>
    </citation>
    <scope>NUCLEOTIDE SEQUENCE [LARGE SCALE GENOMIC DNA]</scope>
    <source>
        <strain evidence="7 8">UH-Slu-Lm8-n1</strain>
    </source>
</reference>
<protein>
    <recommendedName>
        <fullName evidence="6">FAD-binding domain-containing protein</fullName>
    </recommendedName>
</protein>
<reference evidence="8" key="2">
    <citation type="submission" date="2015-01" db="EMBL/GenBank/DDBJ databases">
        <title>Evolutionary Origins and Diversification of the Mycorrhizal Mutualists.</title>
        <authorList>
            <consortium name="DOE Joint Genome Institute"/>
            <consortium name="Mycorrhizal Genomics Consortium"/>
            <person name="Kohler A."/>
            <person name="Kuo A."/>
            <person name="Nagy L.G."/>
            <person name="Floudas D."/>
            <person name="Copeland A."/>
            <person name="Barry K.W."/>
            <person name="Cichocki N."/>
            <person name="Veneault-Fourrey C."/>
            <person name="LaButti K."/>
            <person name="Lindquist E.A."/>
            <person name="Lipzen A."/>
            <person name="Lundell T."/>
            <person name="Morin E."/>
            <person name="Murat C."/>
            <person name="Riley R."/>
            <person name="Ohm R."/>
            <person name="Sun H."/>
            <person name="Tunlid A."/>
            <person name="Henrissat B."/>
            <person name="Grigoriev I.V."/>
            <person name="Hibbett D.S."/>
            <person name="Martin F."/>
        </authorList>
    </citation>
    <scope>NUCLEOTIDE SEQUENCE [LARGE SCALE GENOMIC DNA]</scope>
    <source>
        <strain evidence="8">UH-Slu-Lm8-n1</strain>
    </source>
</reference>
<dbReference type="PANTHER" id="PTHR43747">
    <property type="entry name" value="FAD-BINDING PROTEIN"/>
    <property type="match status" value="1"/>
</dbReference>
<dbReference type="STRING" id="930992.A0A0D0AA01"/>
<name>A0A0D0AA01_9AGAM</name>
<dbReference type="InterPro" id="IPR002938">
    <property type="entry name" value="FAD-bd"/>
</dbReference>
<dbReference type="AlphaFoldDB" id="A0A0D0AA01"/>
<keyword evidence="8" id="KW-1185">Reference proteome</keyword>
<proteinExistence type="inferred from homology"/>
<keyword evidence="2" id="KW-0285">Flavoprotein</keyword>
<evidence type="ECO:0000256" key="5">
    <source>
        <dbReference type="ARBA" id="ARBA00049364"/>
    </source>
</evidence>
<evidence type="ECO:0000256" key="1">
    <source>
        <dbReference type="ARBA" id="ARBA00005706"/>
    </source>
</evidence>
<accession>A0A0D0AA01</accession>
<feature type="domain" description="FAD-binding" evidence="6">
    <location>
        <begin position="34"/>
        <end position="199"/>
    </location>
</feature>
<dbReference type="InterPro" id="IPR050816">
    <property type="entry name" value="Flavin-dep_Halogenase_NPB"/>
</dbReference>
<dbReference type="GO" id="GO:0044550">
    <property type="term" value="P:secondary metabolite biosynthetic process"/>
    <property type="evidence" value="ECO:0007669"/>
    <property type="project" value="UniProtKB-ARBA"/>
</dbReference>
<dbReference type="Pfam" id="PF01494">
    <property type="entry name" value="FAD_binding_3"/>
    <property type="match status" value="1"/>
</dbReference>
<evidence type="ECO:0000259" key="6">
    <source>
        <dbReference type="Pfam" id="PF01494"/>
    </source>
</evidence>
<evidence type="ECO:0000256" key="4">
    <source>
        <dbReference type="ARBA" id="ARBA00023002"/>
    </source>
</evidence>
<comment type="similarity">
    <text evidence="1">Belongs to the flavin-dependent halogenase family.</text>
</comment>
<dbReference type="EMBL" id="KN835152">
    <property type="protein sequence ID" value="KIK47015.1"/>
    <property type="molecule type" value="Genomic_DNA"/>
</dbReference>
<dbReference type="OrthoDB" id="3340390at2759"/>
<organism evidence="7 8">
    <name type="scientific">Suillus luteus UH-Slu-Lm8-n1</name>
    <dbReference type="NCBI Taxonomy" id="930992"/>
    <lineage>
        <taxon>Eukaryota</taxon>
        <taxon>Fungi</taxon>
        <taxon>Dikarya</taxon>
        <taxon>Basidiomycota</taxon>
        <taxon>Agaricomycotina</taxon>
        <taxon>Agaricomycetes</taxon>
        <taxon>Agaricomycetidae</taxon>
        <taxon>Boletales</taxon>
        <taxon>Suillineae</taxon>
        <taxon>Suillaceae</taxon>
        <taxon>Suillus</taxon>
    </lineage>
</organism>
<evidence type="ECO:0000256" key="3">
    <source>
        <dbReference type="ARBA" id="ARBA00022827"/>
    </source>
</evidence>
<gene>
    <name evidence="7" type="ORF">CY34DRAFT_333359</name>
</gene>
<evidence type="ECO:0000313" key="8">
    <source>
        <dbReference type="Proteomes" id="UP000054485"/>
    </source>
</evidence>
<sequence>MERSQRVPCIKMWRHITVIHPLVEMAIQTLPTSTEILVIGGGPAGSYAAAALAREGFEVTLLESANFPRYHIGESLLPSVRPFLTFIGAEESVMNHGFTIKPGAAIKLNQYKREGYTDFIALNPNNGSWNVIRSEFDDLLFRHASKCGTTVFDNTRVTELQFEGERPVSADWSNASTGVQGRISFNYLVDASGRNGIMSTKYLKHRRYNKALNNVACWGYWDGAGSYMPGTTRQNAIWVEALEDESGWAWFIPLHDGSTSIGIVMDQASSNRKKKASRAASGGCDYNLLHHYREELKRAPGLLRLIENATLRNDGTPEAVKSASDFSYSAPSYAGDHFRLAGDSGAFIDPFFSSGVHLAFTGGLSAALTIAASIRGLCSEEDAQRWHTSKVATSYTRFLLVVLGTYKQIHNQSMPVMSDVDENNFDRAFDLIRPVIQGTADVGKALTEDELQKTMDFCRHLFAPTDPEMHSAVKARLGPTLTSPGAPVMPEWEVDRLLGDADEEAKIVLKEINARKPIHTMYNPTENFGVEEHFGFKAVLTRGKLGLVTDVPNNDSVILTTHDEKAS</sequence>
<keyword evidence="3" id="KW-0274">FAD</keyword>
<dbReference type="GO" id="GO:0071949">
    <property type="term" value="F:FAD binding"/>
    <property type="evidence" value="ECO:0007669"/>
    <property type="project" value="InterPro"/>
</dbReference>
<dbReference type="PANTHER" id="PTHR43747:SF5">
    <property type="entry name" value="FAD-BINDING DOMAIN-CONTAINING PROTEIN"/>
    <property type="match status" value="1"/>
</dbReference>
<keyword evidence="4" id="KW-0560">Oxidoreductase</keyword>
<dbReference type="SUPFAM" id="SSF51905">
    <property type="entry name" value="FAD/NAD(P)-binding domain"/>
    <property type="match status" value="1"/>
</dbReference>
<dbReference type="Proteomes" id="UP000054485">
    <property type="component" value="Unassembled WGS sequence"/>
</dbReference>